<evidence type="ECO:0000256" key="2">
    <source>
        <dbReference type="ARBA" id="ARBA00022630"/>
    </source>
</evidence>
<comment type="cofactor">
    <cofactor evidence="1">
        <name>FAD</name>
        <dbReference type="ChEBI" id="CHEBI:57692"/>
    </cofactor>
</comment>
<dbReference type="InterPro" id="IPR003680">
    <property type="entry name" value="Flavodoxin_fold"/>
</dbReference>
<evidence type="ECO:0000256" key="4">
    <source>
        <dbReference type="ARBA" id="ARBA00037981"/>
    </source>
</evidence>
<dbReference type="PANTHER" id="PTHR46305:SF3">
    <property type="entry name" value="NADPH:QUINONE OXIDOREDUCTASE MDAB"/>
    <property type="match status" value="1"/>
</dbReference>
<dbReference type="Gene3D" id="3.40.50.360">
    <property type="match status" value="1"/>
</dbReference>
<name>A0ABY8J0N9_9BACI</name>
<keyword evidence="2" id="KW-0285">Flavoprotein</keyword>
<dbReference type="RefSeq" id="WP_283077131.1">
    <property type="nucleotide sequence ID" value="NZ_CP121671.1"/>
</dbReference>
<keyword evidence="3" id="KW-0274">FAD</keyword>
<protein>
    <submittedName>
        <fullName evidence="6">NAD(P)H-dependent oxidoreductase</fullName>
        <ecNumber evidence="6">1.-.-.-</ecNumber>
    </submittedName>
</protein>
<evidence type="ECO:0000256" key="3">
    <source>
        <dbReference type="ARBA" id="ARBA00022827"/>
    </source>
</evidence>
<keyword evidence="7" id="KW-1185">Reference proteome</keyword>
<dbReference type="SUPFAM" id="SSF52218">
    <property type="entry name" value="Flavoproteins"/>
    <property type="match status" value="1"/>
</dbReference>
<evidence type="ECO:0000313" key="6">
    <source>
        <dbReference type="EMBL" id="WFT75162.1"/>
    </source>
</evidence>
<reference evidence="6 7" key="1">
    <citation type="submission" date="2023-04" db="EMBL/GenBank/DDBJ databases">
        <title>Genome sequence of Halobacillus naozhouensis KACC 21980.</title>
        <authorList>
            <person name="Kim S."/>
            <person name="Heo J."/>
            <person name="Kwon S.-W."/>
        </authorList>
    </citation>
    <scope>NUCLEOTIDE SEQUENCE [LARGE SCALE GENOMIC DNA]</scope>
    <source>
        <strain evidence="6 7">KCTC 13234</strain>
    </source>
</reference>
<evidence type="ECO:0000259" key="5">
    <source>
        <dbReference type="Pfam" id="PF02525"/>
    </source>
</evidence>
<organism evidence="6 7">
    <name type="scientific">Halobacillus naozhouensis</name>
    <dbReference type="NCBI Taxonomy" id="554880"/>
    <lineage>
        <taxon>Bacteria</taxon>
        <taxon>Bacillati</taxon>
        <taxon>Bacillota</taxon>
        <taxon>Bacilli</taxon>
        <taxon>Bacillales</taxon>
        <taxon>Bacillaceae</taxon>
        <taxon>Halobacillus</taxon>
    </lineage>
</organism>
<dbReference type="InterPro" id="IPR029039">
    <property type="entry name" value="Flavoprotein-like_sf"/>
</dbReference>
<evidence type="ECO:0000313" key="7">
    <source>
        <dbReference type="Proteomes" id="UP001221597"/>
    </source>
</evidence>
<gene>
    <name evidence="6" type="ORF">P9989_01775</name>
</gene>
<dbReference type="InterPro" id="IPR052397">
    <property type="entry name" value="NADPH-QR_MdaB"/>
</dbReference>
<feature type="domain" description="Flavodoxin-like fold" evidence="5">
    <location>
        <begin position="1"/>
        <end position="176"/>
    </location>
</feature>
<dbReference type="EMBL" id="CP121671">
    <property type="protein sequence ID" value="WFT75162.1"/>
    <property type="molecule type" value="Genomic_DNA"/>
</dbReference>
<keyword evidence="6" id="KW-0560">Oxidoreductase</keyword>
<dbReference type="EC" id="1.-.-.-" evidence="6"/>
<dbReference type="GO" id="GO:0016491">
    <property type="term" value="F:oxidoreductase activity"/>
    <property type="evidence" value="ECO:0007669"/>
    <property type="project" value="UniProtKB-KW"/>
</dbReference>
<dbReference type="PANTHER" id="PTHR46305">
    <property type="match status" value="1"/>
</dbReference>
<comment type="similarity">
    <text evidence="4">Belongs to the oxidoreductase MdaB family.</text>
</comment>
<proteinExistence type="inferred from homology"/>
<dbReference type="Pfam" id="PF02525">
    <property type="entry name" value="Flavodoxin_2"/>
    <property type="match status" value="1"/>
</dbReference>
<accession>A0ABY8J0N9</accession>
<dbReference type="Proteomes" id="UP001221597">
    <property type="component" value="Chromosome"/>
</dbReference>
<sequence length="186" mass="21922">MRILVINGHEYYPHSKGVLNQTLFLYLIEKVRKSSEFQTTNIQEGYEVREEQEKVKWADIVIYQTPIYCYSVPALLKRYFDTVHEYGVFFKGNQGDYGTGGLLHGKRYMFSTTWNAPRSAFNNPDKFFEGRGVEEVLFHLHLIHKYTGMKPIDTFACFNVKKQPDLEQYKSELDSHINRFIPELTF</sequence>
<evidence type="ECO:0000256" key="1">
    <source>
        <dbReference type="ARBA" id="ARBA00001974"/>
    </source>
</evidence>